<organism evidence="1 2">
    <name type="scientific">Coemansia linderi</name>
    <dbReference type="NCBI Taxonomy" id="2663919"/>
    <lineage>
        <taxon>Eukaryota</taxon>
        <taxon>Fungi</taxon>
        <taxon>Fungi incertae sedis</taxon>
        <taxon>Zoopagomycota</taxon>
        <taxon>Kickxellomycotina</taxon>
        <taxon>Kickxellomycetes</taxon>
        <taxon>Kickxellales</taxon>
        <taxon>Kickxellaceae</taxon>
        <taxon>Coemansia</taxon>
    </lineage>
</organism>
<evidence type="ECO:0000313" key="2">
    <source>
        <dbReference type="Proteomes" id="UP001140066"/>
    </source>
</evidence>
<comment type="caution">
    <text evidence="1">The sequence shown here is derived from an EMBL/GenBank/DDBJ whole genome shotgun (WGS) entry which is preliminary data.</text>
</comment>
<accession>A0ACC1KA76</accession>
<name>A0ACC1KA76_9FUNG</name>
<gene>
    <name evidence="1" type="ORF">GGI18_004170</name>
</gene>
<feature type="non-terminal residue" evidence="1">
    <location>
        <position position="298"/>
    </location>
</feature>
<dbReference type="Proteomes" id="UP001140066">
    <property type="component" value="Unassembled WGS sequence"/>
</dbReference>
<dbReference type="EMBL" id="JANBUK010001789">
    <property type="protein sequence ID" value="KAJ2777582.1"/>
    <property type="molecule type" value="Genomic_DNA"/>
</dbReference>
<proteinExistence type="predicted"/>
<keyword evidence="2" id="KW-1185">Reference proteome</keyword>
<reference evidence="1" key="1">
    <citation type="submission" date="2022-07" db="EMBL/GenBank/DDBJ databases">
        <title>Phylogenomic reconstructions and comparative analyses of Kickxellomycotina fungi.</title>
        <authorList>
            <person name="Reynolds N.K."/>
            <person name="Stajich J.E."/>
            <person name="Barry K."/>
            <person name="Grigoriev I.V."/>
            <person name="Crous P."/>
            <person name="Smith M.E."/>
        </authorList>
    </citation>
    <scope>NUCLEOTIDE SEQUENCE</scope>
    <source>
        <strain evidence="1">BCRC 34191</strain>
    </source>
</reference>
<sequence>MRLPYDLAVLVARQLSAKDVFHCSLVNKDWHRLFTSDDVLHPLVSQFSHYDQEPLLLRCMPNGHVHHGEEEDEEVAEEGKDPKAEAEAERIKLEDLANQQWMKSSRVLARGLGKTLNRERRWRRAEPTCRLYLPPVPMDGSDSDILEEWQGRVKSVKMKGGMVAVLYEKGKSIRIWNLDTEYDEIRDMTERYINDNREILKAQTKYGGPPMPPYEEEQVDALLRCTRSGGPRNMKLKVVEMRIPPIMFDYFSNSDTLVAAAANGEVDVYDMVSGQHQRTLKVGGNLNIGSIHVWLDYL</sequence>
<evidence type="ECO:0000313" key="1">
    <source>
        <dbReference type="EMBL" id="KAJ2777582.1"/>
    </source>
</evidence>
<protein>
    <submittedName>
        <fullName evidence="1">Uncharacterized protein</fullName>
    </submittedName>
</protein>